<dbReference type="Proteomes" id="UP001501126">
    <property type="component" value="Unassembled WGS sequence"/>
</dbReference>
<dbReference type="RefSeq" id="WP_343785685.1">
    <property type="nucleotide sequence ID" value="NZ_BAAAFH010000006.1"/>
</dbReference>
<evidence type="ECO:0000313" key="6">
    <source>
        <dbReference type="EMBL" id="GAA0874768.1"/>
    </source>
</evidence>
<dbReference type="NCBIfam" id="TIGR00613">
    <property type="entry name" value="reco"/>
    <property type="match status" value="1"/>
</dbReference>
<dbReference type="Pfam" id="PF02565">
    <property type="entry name" value="RecO_C"/>
    <property type="match status" value="1"/>
</dbReference>
<protein>
    <recommendedName>
        <fullName evidence="4">DNA repair protein RecO</fullName>
    </recommendedName>
    <alternativeName>
        <fullName evidence="4">Recombination protein O</fullName>
    </alternativeName>
</protein>
<sequence length="238" mass="27373">MKTKDQAILLRKINYSETSLILTLLCRQSGLRTFIFQGGKKKHGNILQPLTLLEIEFYERPGSDLAKISAASPEFVFTSIHSHPYKSATAFYLAELLYNVTKQESEQEEDFFLFLAAEIHELDLAPFEANYPLWFTTELTKWIGIEPQVNSSDAGFFYPDEGIIADRAESTSGNYETGEHIRIVSRFFSAPKDIVLQYSLNGKIRNRLLRLMLRYYAIHINGFHFPKSVEVLEEVFND</sequence>
<feature type="domain" description="DNA replication/recombination mediator RecO N-terminal" evidence="5">
    <location>
        <begin position="1"/>
        <end position="72"/>
    </location>
</feature>
<evidence type="ECO:0000256" key="3">
    <source>
        <dbReference type="ARBA" id="ARBA00023204"/>
    </source>
</evidence>
<proteinExistence type="inferred from homology"/>
<dbReference type="HAMAP" id="MF_00201">
    <property type="entry name" value="RecO"/>
    <property type="match status" value="1"/>
</dbReference>
<evidence type="ECO:0000256" key="1">
    <source>
        <dbReference type="ARBA" id="ARBA00022763"/>
    </source>
</evidence>
<comment type="function">
    <text evidence="4">Involved in DNA repair and RecF pathway recombination.</text>
</comment>
<dbReference type="Gene3D" id="2.40.50.140">
    <property type="entry name" value="Nucleic acid-binding proteins"/>
    <property type="match status" value="1"/>
</dbReference>
<comment type="caution">
    <text evidence="6">The sequence shown here is derived from an EMBL/GenBank/DDBJ whole genome shotgun (WGS) entry which is preliminary data.</text>
</comment>
<comment type="similarity">
    <text evidence="4">Belongs to the RecO family.</text>
</comment>
<keyword evidence="2 4" id="KW-0233">DNA recombination</keyword>
<dbReference type="InterPro" id="IPR022572">
    <property type="entry name" value="DNA_rep/recomb_RecO_N"/>
</dbReference>
<keyword evidence="7" id="KW-1185">Reference proteome</keyword>
<dbReference type="InterPro" id="IPR012340">
    <property type="entry name" value="NA-bd_OB-fold"/>
</dbReference>
<dbReference type="EMBL" id="BAAAFH010000006">
    <property type="protein sequence ID" value="GAA0874768.1"/>
    <property type="molecule type" value="Genomic_DNA"/>
</dbReference>
<dbReference type="PANTHER" id="PTHR33991">
    <property type="entry name" value="DNA REPAIR PROTEIN RECO"/>
    <property type="match status" value="1"/>
</dbReference>
<gene>
    <name evidence="4 6" type="primary">recO</name>
    <name evidence="6" type="ORF">GCM10009118_11760</name>
</gene>
<name>A0ABP3XZA0_9FLAO</name>
<evidence type="ECO:0000256" key="4">
    <source>
        <dbReference type="HAMAP-Rule" id="MF_00201"/>
    </source>
</evidence>
<dbReference type="SUPFAM" id="SSF50249">
    <property type="entry name" value="Nucleic acid-binding proteins"/>
    <property type="match status" value="1"/>
</dbReference>
<evidence type="ECO:0000256" key="2">
    <source>
        <dbReference type="ARBA" id="ARBA00023172"/>
    </source>
</evidence>
<dbReference type="Pfam" id="PF11967">
    <property type="entry name" value="RecO_N"/>
    <property type="match status" value="1"/>
</dbReference>
<organism evidence="6 7">
    <name type="scientific">Wandonia haliotis</name>
    <dbReference type="NCBI Taxonomy" id="574963"/>
    <lineage>
        <taxon>Bacteria</taxon>
        <taxon>Pseudomonadati</taxon>
        <taxon>Bacteroidota</taxon>
        <taxon>Flavobacteriia</taxon>
        <taxon>Flavobacteriales</taxon>
        <taxon>Crocinitomicaceae</taxon>
        <taxon>Wandonia</taxon>
    </lineage>
</organism>
<keyword evidence="1 4" id="KW-0227">DNA damage</keyword>
<keyword evidence="3 4" id="KW-0234">DNA repair</keyword>
<reference evidence="7" key="1">
    <citation type="journal article" date="2019" name="Int. J. Syst. Evol. Microbiol.">
        <title>The Global Catalogue of Microorganisms (GCM) 10K type strain sequencing project: providing services to taxonomists for standard genome sequencing and annotation.</title>
        <authorList>
            <consortium name="The Broad Institute Genomics Platform"/>
            <consortium name="The Broad Institute Genome Sequencing Center for Infectious Disease"/>
            <person name="Wu L."/>
            <person name="Ma J."/>
        </authorList>
    </citation>
    <scope>NUCLEOTIDE SEQUENCE [LARGE SCALE GENOMIC DNA]</scope>
    <source>
        <strain evidence="7">JCM 16083</strain>
    </source>
</reference>
<evidence type="ECO:0000259" key="5">
    <source>
        <dbReference type="Pfam" id="PF11967"/>
    </source>
</evidence>
<accession>A0ABP3XZA0</accession>
<dbReference type="PANTHER" id="PTHR33991:SF1">
    <property type="entry name" value="DNA REPAIR PROTEIN RECO"/>
    <property type="match status" value="1"/>
</dbReference>
<dbReference type="InterPro" id="IPR003717">
    <property type="entry name" value="RecO"/>
</dbReference>
<evidence type="ECO:0000313" key="7">
    <source>
        <dbReference type="Proteomes" id="UP001501126"/>
    </source>
</evidence>